<dbReference type="PANTHER" id="PTHR22972:SF7">
    <property type="entry name" value="SERINE_THREONINE-PROTEIN KINASE PINK1, MITOCHONDRIAL"/>
    <property type="match status" value="1"/>
</dbReference>
<evidence type="ECO:0000256" key="5">
    <source>
        <dbReference type="ARBA" id="ARBA00012513"/>
    </source>
</evidence>
<keyword evidence="15" id="KW-0809">Transit peptide</keyword>
<keyword evidence="6" id="KW-0723">Serine/threonine-protein kinase</keyword>
<evidence type="ECO:0000256" key="15">
    <source>
        <dbReference type="ARBA" id="ARBA00022946"/>
    </source>
</evidence>
<dbReference type="Proteomes" id="UP000695022">
    <property type="component" value="Unplaced"/>
</dbReference>
<evidence type="ECO:0000256" key="18">
    <source>
        <dbReference type="ARBA" id="ARBA00048679"/>
    </source>
</evidence>
<evidence type="ECO:0000313" key="20">
    <source>
        <dbReference type="Proteomes" id="UP000695022"/>
    </source>
</evidence>
<feature type="domain" description="Protein kinase" evidence="19">
    <location>
        <begin position="172"/>
        <end position="583"/>
    </location>
</feature>
<evidence type="ECO:0000256" key="4">
    <source>
        <dbReference type="ARBA" id="ARBA00004572"/>
    </source>
</evidence>
<dbReference type="InterPro" id="IPR000719">
    <property type="entry name" value="Prot_kinase_dom"/>
</dbReference>
<dbReference type="PANTHER" id="PTHR22972">
    <property type="entry name" value="SERINE/THREONINE PROTEIN KINASE"/>
    <property type="match status" value="1"/>
</dbReference>
<evidence type="ECO:0000256" key="7">
    <source>
        <dbReference type="ARBA" id="ARBA00022679"/>
    </source>
</evidence>
<keyword evidence="14" id="KW-0460">Magnesium</keyword>
<dbReference type="InterPro" id="IPR011009">
    <property type="entry name" value="Kinase-like_dom_sf"/>
</dbReference>
<keyword evidence="11" id="KW-1000">Mitochondrion outer membrane</keyword>
<evidence type="ECO:0000256" key="8">
    <source>
        <dbReference type="ARBA" id="ARBA00022723"/>
    </source>
</evidence>
<dbReference type="SUPFAM" id="SSF56112">
    <property type="entry name" value="Protein kinase-like (PK-like)"/>
    <property type="match status" value="1"/>
</dbReference>
<evidence type="ECO:0000256" key="6">
    <source>
        <dbReference type="ARBA" id="ARBA00022527"/>
    </source>
</evidence>
<comment type="subcellular location">
    <subcellularLocation>
        <location evidence="3">Cytoplasm</location>
        <location evidence="3">Cytosol</location>
    </subcellularLocation>
    <subcellularLocation>
        <location evidence="2">Mitochondrion inner membrane</location>
        <topology evidence="2">Single-pass membrane protein</topology>
    </subcellularLocation>
    <subcellularLocation>
        <location evidence="4">Mitochondrion outer membrane</location>
        <topology evidence="4">Single-pass membrane protein</topology>
    </subcellularLocation>
</comment>
<dbReference type="GeneID" id="106820883"/>
<keyword evidence="8" id="KW-0479">Metal-binding</keyword>
<keyword evidence="12" id="KW-0472">Membrane</keyword>
<keyword evidence="12" id="KW-0999">Mitochondrion inner membrane</keyword>
<name>A0ABM1F939_PRICU</name>
<organism evidence="20 21">
    <name type="scientific">Priapulus caudatus</name>
    <name type="common">Priapulid worm</name>
    <dbReference type="NCBI Taxonomy" id="37621"/>
    <lineage>
        <taxon>Eukaryota</taxon>
        <taxon>Metazoa</taxon>
        <taxon>Ecdysozoa</taxon>
        <taxon>Scalidophora</taxon>
        <taxon>Priapulida</taxon>
        <taxon>Priapulimorpha</taxon>
        <taxon>Priapulimorphida</taxon>
        <taxon>Priapulidae</taxon>
        <taxon>Priapulus</taxon>
    </lineage>
</organism>
<evidence type="ECO:0000256" key="10">
    <source>
        <dbReference type="ARBA" id="ARBA00022777"/>
    </source>
</evidence>
<accession>A0ABM1F939</accession>
<dbReference type="SMART" id="SM00220">
    <property type="entry name" value="S_TKc"/>
    <property type="match status" value="1"/>
</dbReference>
<dbReference type="InterPro" id="IPR008271">
    <property type="entry name" value="Ser/Thr_kinase_AS"/>
</dbReference>
<reference evidence="21" key="1">
    <citation type="submission" date="2025-08" db="UniProtKB">
        <authorList>
            <consortium name="RefSeq"/>
        </authorList>
    </citation>
    <scope>IDENTIFICATION</scope>
</reference>
<comment type="cofactor">
    <cofactor evidence="1">
        <name>Mg(2+)</name>
        <dbReference type="ChEBI" id="CHEBI:18420"/>
    </cofactor>
</comment>
<keyword evidence="16" id="KW-0496">Mitochondrion</keyword>
<comment type="catalytic activity">
    <reaction evidence="17">
        <text>L-threonyl-[protein] + ATP = O-phospho-L-threonyl-[protein] + ADP + H(+)</text>
        <dbReference type="Rhea" id="RHEA:46608"/>
        <dbReference type="Rhea" id="RHEA-COMP:11060"/>
        <dbReference type="Rhea" id="RHEA-COMP:11605"/>
        <dbReference type="ChEBI" id="CHEBI:15378"/>
        <dbReference type="ChEBI" id="CHEBI:30013"/>
        <dbReference type="ChEBI" id="CHEBI:30616"/>
        <dbReference type="ChEBI" id="CHEBI:61977"/>
        <dbReference type="ChEBI" id="CHEBI:456216"/>
        <dbReference type="EC" id="2.7.11.1"/>
    </reaction>
</comment>
<evidence type="ECO:0000256" key="3">
    <source>
        <dbReference type="ARBA" id="ARBA00004514"/>
    </source>
</evidence>
<evidence type="ECO:0000313" key="21">
    <source>
        <dbReference type="RefSeq" id="XP_014680960.1"/>
    </source>
</evidence>
<comment type="catalytic activity">
    <reaction evidence="18">
        <text>L-seryl-[protein] + ATP = O-phospho-L-seryl-[protein] + ADP + H(+)</text>
        <dbReference type="Rhea" id="RHEA:17989"/>
        <dbReference type="Rhea" id="RHEA-COMP:9863"/>
        <dbReference type="Rhea" id="RHEA-COMP:11604"/>
        <dbReference type="ChEBI" id="CHEBI:15378"/>
        <dbReference type="ChEBI" id="CHEBI:29999"/>
        <dbReference type="ChEBI" id="CHEBI:30616"/>
        <dbReference type="ChEBI" id="CHEBI:83421"/>
        <dbReference type="ChEBI" id="CHEBI:456216"/>
        <dbReference type="EC" id="2.7.11.1"/>
    </reaction>
</comment>
<dbReference type="PROSITE" id="PS00108">
    <property type="entry name" value="PROTEIN_KINASE_ST"/>
    <property type="match status" value="1"/>
</dbReference>
<evidence type="ECO:0000256" key="13">
    <source>
        <dbReference type="ARBA" id="ARBA00022840"/>
    </source>
</evidence>
<keyword evidence="7" id="KW-0808">Transferase</keyword>
<keyword evidence="20" id="KW-1185">Reference proteome</keyword>
<sequence>MPFGEILKSAVKLLHMPTKLQSFVIGNANGKQQFTPLKKCKDLIASRYEKQQAQRLKSFGRCNQSVRYHQHAPAARQITQRVSGWARDTQAARIRRDAALNFKSRSVKNAGATLGFIAFGLATVSQDDELEDEDNTDNRSHFIIKTRFSARYPSFGTSDAGLNNIGSCLAEYDFGQFIGKGCNGAVYGAKLKSEFCYSDSGIGADSNCSNDEEEESENLEADYLGSDIDVEDLRAVEGQESVTPSSALAISTKEDDSIEEEEVHLSADGAPCGSVSNHEFRDDRNGGYNLAIKVVFNYDHDPYDRTPQTTQLQCLLQEAVPAKASSCFNHMDPWQNGNKVRMKRLQPHVNIVDMPHVIYGSWPLELLPTAVQEYPEALPPSLNPLTGLGHNSTIFLVMKRYTLTLTQYLTENDASPTVRLMLFAQLLEGVTHLWHHGLAHGDLKADNILLECSSGHSCPQLAIGDFGCSCWMAERVCVGGNRNLMAPEVTRSILGTESDSDLSKADLWAAGALAYEIFGAPASNPFHCRLDSMTYKESDLPPVRTRLPGARGKVVENLVQLMLRVDPAERPTPDEASTILAILLWGPMNWWLPLQGKMPTIEDIITWYRRLSCKCFQQCAAAGGPKGNLLAAECQLLLSFILRFRLCFVQSAIYQIQSLAAISSFTLAVDYSE</sequence>
<evidence type="ECO:0000256" key="17">
    <source>
        <dbReference type="ARBA" id="ARBA00047899"/>
    </source>
</evidence>
<evidence type="ECO:0000256" key="9">
    <source>
        <dbReference type="ARBA" id="ARBA00022741"/>
    </source>
</evidence>
<proteinExistence type="predicted"/>
<evidence type="ECO:0000256" key="1">
    <source>
        <dbReference type="ARBA" id="ARBA00001946"/>
    </source>
</evidence>
<evidence type="ECO:0000256" key="12">
    <source>
        <dbReference type="ARBA" id="ARBA00022792"/>
    </source>
</evidence>
<dbReference type="InterPro" id="IPR051511">
    <property type="entry name" value="MitoQC_Scaffold_Kinases"/>
</dbReference>
<keyword evidence="10" id="KW-0418">Kinase</keyword>
<protein>
    <recommendedName>
        <fullName evidence="5">non-specific serine/threonine protein kinase</fullName>
        <ecNumber evidence="5">2.7.11.1</ecNumber>
    </recommendedName>
</protein>
<evidence type="ECO:0000256" key="11">
    <source>
        <dbReference type="ARBA" id="ARBA00022787"/>
    </source>
</evidence>
<gene>
    <name evidence="21" type="primary">LOC106820883</name>
</gene>
<keyword evidence="9" id="KW-0547">Nucleotide-binding</keyword>
<dbReference type="Pfam" id="PF00069">
    <property type="entry name" value="Pkinase"/>
    <property type="match status" value="1"/>
</dbReference>
<evidence type="ECO:0000256" key="14">
    <source>
        <dbReference type="ARBA" id="ARBA00022842"/>
    </source>
</evidence>
<dbReference type="RefSeq" id="XP_014680960.1">
    <property type="nucleotide sequence ID" value="XM_014825474.1"/>
</dbReference>
<dbReference type="Gene3D" id="1.10.510.10">
    <property type="entry name" value="Transferase(Phosphotransferase) domain 1"/>
    <property type="match status" value="1"/>
</dbReference>
<evidence type="ECO:0000256" key="16">
    <source>
        <dbReference type="ARBA" id="ARBA00023128"/>
    </source>
</evidence>
<dbReference type="PROSITE" id="PS50011">
    <property type="entry name" value="PROTEIN_KINASE_DOM"/>
    <property type="match status" value="1"/>
</dbReference>
<keyword evidence="13" id="KW-0067">ATP-binding</keyword>
<evidence type="ECO:0000256" key="2">
    <source>
        <dbReference type="ARBA" id="ARBA00004434"/>
    </source>
</evidence>
<evidence type="ECO:0000259" key="19">
    <source>
        <dbReference type="PROSITE" id="PS50011"/>
    </source>
</evidence>
<dbReference type="EC" id="2.7.11.1" evidence="5"/>